<feature type="domain" description="DUF4131" evidence="8">
    <location>
        <begin position="29"/>
        <end position="170"/>
    </location>
</feature>
<evidence type="ECO:0008006" key="11">
    <source>
        <dbReference type="Google" id="ProtNLM"/>
    </source>
</evidence>
<feature type="transmembrane region" description="Helical" evidence="6">
    <location>
        <begin position="307"/>
        <end position="324"/>
    </location>
</feature>
<feature type="transmembrane region" description="Helical" evidence="6">
    <location>
        <begin position="459"/>
        <end position="479"/>
    </location>
</feature>
<evidence type="ECO:0000256" key="6">
    <source>
        <dbReference type="SAM" id="Phobius"/>
    </source>
</evidence>
<proteinExistence type="predicted"/>
<protein>
    <recommendedName>
        <fullName evidence="11">ComEC/Rec2-related protein domain-containing protein</fullName>
    </recommendedName>
</protein>
<feature type="transmembrane region" description="Helical" evidence="6">
    <location>
        <begin position="368"/>
        <end position="387"/>
    </location>
</feature>
<accession>A0A2H0W2X7</accession>
<dbReference type="GO" id="GO:0005886">
    <property type="term" value="C:plasma membrane"/>
    <property type="evidence" value="ECO:0007669"/>
    <property type="project" value="UniProtKB-SubCell"/>
</dbReference>
<evidence type="ECO:0000256" key="5">
    <source>
        <dbReference type="ARBA" id="ARBA00023136"/>
    </source>
</evidence>
<feature type="domain" description="ComEC/Rec2-related protein" evidence="7">
    <location>
        <begin position="214"/>
        <end position="476"/>
    </location>
</feature>
<keyword evidence="3 6" id="KW-0812">Transmembrane</keyword>
<feature type="transmembrane region" description="Helical" evidence="6">
    <location>
        <begin position="399"/>
        <end position="422"/>
    </location>
</feature>
<comment type="caution">
    <text evidence="9">The sequence shown here is derived from an EMBL/GenBank/DDBJ whole genome shotgun (WGS) entry which is preliminary data.</text>
</comment>
<gene>
    <name evidence="9" type="ORF">COT80_02975</name>
</gene>
<dbReference type="AlphaFoldDB" id="A0A2H0W2X7"/>
<dbReference type="InterPro" id="IPR052159">
    <property type="entry name" value="Competence_DNA_uptake"/>
</dbReference>
<feature type="transmembrane region" description="Helical" evidence="6">
    <location>
        <begin position="238"/>
        <end position="260"/>
    </location>
</feature>
<dbReference type="EMBL" id="PEZY01000012">
    <property type="protein sequence ID" value="PIS05709.1"/>
    <property type="molecule type" value="Genomic_DNA"/>
</dbReference>
<dbReference type="Pfam" id="PF13567">
    <property type="entry name" value="DUF4131"/>
    <property type="match status" value="1"/>
</dbReference>
<dbReference type="InterPro" id="IPR004477">
    <property type="entry name" value="ComEC_N"/>
</dbReference>
<dbReference type="PANTHER" id="PTHR30619:SF7">
    <property type="entry name" value="BETA-LACTAMASE DOMAIN PROTEIN"/>
    <property type="match status" value="1"/>
</dbReference>
<comment type="subcellular location">
    <subcellularLocation>
        <location evidence="1">Cell membrane</location>
        <topology evidence="1">Multi-pass membrane protein</topology>
    </subcellularLocation>
</comment>
<evidence type="ECO:0000313" key="9">
    <source>
        <dbReference type="EMBL" id="PIS05709.1"/>
    </source>
</evidence>
<dbReference type="Proteomes" id="UP000229056">
    <property type="component" value="Unassembled WGS sequence"/>
</dbReference>
<feature type="transmembrane region" description="Helical" evidence="6">
    <location>
        <begin position="428"/>
        <end position="447"/>
    </location>
</feature>
<feature type="transmembrane region" description="Helical" evidence="6">
    <location>
        <begin position="53"/>
        <end position="70"/>
    </location>
</feature>
<feature type="transmembrane region" description="Helical" evidence="6">
    <location>
        <begin position="329"/>
        <end position="348"/>
    </location>
</feature>
<feature type="transmembrane region" description="Helical" evidence="6">
    <location>
        <begin position="29"/>
        <end position="46"/>
    </location>
</feature>
<dbReference type="InterPro" id="IPR025405">
    <property type="entry name" value="DUF4131"/>
</dbReference>
<evidence type="ECO:0000259" key="7">
    <source>
        <dbReference type="Pfam" id="PF03772"/>
    </source>
</evidence>
<sequence>MTKSKIFVLTLISFVTGIAIANFFILNLFFIFCALLILIFFLIVFWSKYKLRIFFILLIFLGLGIYRYQISLPNINDDSKIYYYNNNQSIEFSGRIQKVDTRIDHQKITIDVKKITNNSKSVSGLVLVNTNLYPAYNVGDIVSIQCQLKVPTSFDDFAYDKYLARYSIYSVCGFADINIINYSSYNFLSLIKSKLEISLNKSIVEPQVSIIQAMLLGNRRNIPASILADISTVGLSHIIAISGMHIAIIVMIVVYSLIALGIIRQKAFWVTLVIITFYVALIGYPASAVRGAVMAMLVLYANKIGRLNYSINAILLAASAMLLINPRLLLADVGFQLSFMAVLGIIYLSPILKYKFRQLPELGQLKNMVVVTLSAQIMTLPLIVYYFNYFSLLSIVSNILVLPVLPLIMIWSMIVGVVGIFAPMVANFFGYGSYFLISYVLLVTKLVSRASIFKIELYFDQFYFGALAYLVIFIVIRRYRYLINY</sequence>
<keyword evidence="2" id="KW-1003">Cell membrane</keyword>
<feature type="transmembrane region" description="Helical" evidence="6">
    <location>
        <begin position="267"/>
        <end position="287"/>
    </location>
</feature>
<evidence type="ECO:0000313" key="10">
    <source>
        <dbReference type="Proteomes" id="UP000229056"/>
    </source>
</evidence>
<dbReference type="NCBIfam" id="TIGR00360">
    <property type="entry name" value="ComEC_N-term"/>
    <property type="match status" value="1"/>
</dbReference>
<evidence type="ECO:0000256" key="1">
    <source>
        <dbReference type="ARBA" id="ARBA00004651"/>
    </source>
</evidence>
<evidence type="ECO:0000256" key="4">
    <source>
        <dbReference type="ARBA" id="ARBA00022989"/>
    </source>
</evidence>
<evidence type="ECO:0000259" key="8">
    <source>
        <dbReference type="Pfam" id="PF13567"/>
    </source>
</evidence>
<dbReference type="Pfam" id="PF03772">
    <property type="entry name" value="Competence"/>
    <property type="match status" value="1"/>
</dbReference>
<evidence type="ECO:0000256" key="2">
    <source>
        <dbReference type="ARBA" id="ARBA00022475"/>
    </source>
</evidence>
<evidence type="ECO:0000256" key="3">
    <source>
        <dbReference type="ARBA" id="ARBA00022692"/>
    </source>
</evidence>
<organism evidence="9 10">
    <name type="scientific">Candidatus Buchananbacteria bacterium CG10_big_fil_rev_8_21_14_0_10_33_19</name>
    <dbReference type="NCBI Taxonomy" id="1974525"/>
    <lineage>
        <taxon>Bacteria</taxon>
        <taxon>Candidatus Buchananiibacteriota</taxon>
    </lineage>
</organism>
<name>A0A2H0W2X7_9BACT</name>
<keyword evidence="5 6" id="KW-0472">Membrane</keyword>
<dbReference type="PANTHER" id="PTHR30619">
    <property type="entry name" value="DNA INTERNALIZATION/COMPETENCE PROTEIN COMEC/REC2"/>
    <property type="match status" value="1"/>
</dbReference>
<keyword evidence="4 6" id="KW-1133">Transmembrane helix</keyword>
<reference evidence="10" key="1">
    <citation type="submission" date="2017-09" db="EMBL/GenBank/DDBJ databases">
        <title>Depth-based differentiation of microbial function through sediment-hosted aquifers and enrichment of novel symbionts in the deep terrestrial subsurface.</title>
        <authorList>
            <person name="Probst A.J."/>
            <person name="Ladd B."/>
            <person name="Jarett J.K."/>
            <person name="Geller-Mcgrath D.E."/>
            <person name="Sieber C.M.K."/>
            <person name="Emerson J.B."/>
            <person name="Anantharaman K."/>
            <person name="Thomas B.C."/>
            <person name="Malmstrom R."/>
            <person name="Stieglmeier M."/>
            <person name="Klingl A."/>
            <person name="Woyke T."/>
            <person name="Ryan C.M."/>
            <person name="Banfield J.F."/>
        </authorList>
    </citation>
    <scope>NUCLEOTIDE SEQUENCE [LARGE SCALE GENOMIC DNA]</scope>
</reference>